<dbReference type="InterPro" id="IPR004358">
    <property type="entry name" value="Sig_transdc_His_kin-like_C"/>
</dbReference>
<evidence type="ECO:0000259" key="15">
    <source>
        <dbReference type="PROSITE" id="PS50109"/>
    </source>
</evidence>
<protein>
    <recommendedName>
        <fullName evidence="3">histidine kinase</fullName>
        <ecNumber evidence="3">2.7.13.3</ecNumber>
    </recommendedName>
</protein>
<dbReference type="Gene3D" id="1.20.120.160">
    <property type="entry name" value="HPT domain"/>
    <property type="match status" value="1"/>
</dbReference>
<dbReference type="InterPro" id="IPR008207">
    <property type="entry name" value="Sig_transdc_His_kin_Hpt_dom"/>
</dbReference>
<keyword evidence="11" id="KW-1133">Transmembrane helix</keyword>
<evidence type="ECO:0000256" key="14">
    <source>
        <dbReference type="PROSITE-ProRule" id="PRU00169"/>
    </source>
</evidence>
<keyword evidence="8" id="KW-0812">Transmembrane</keyword>
<dbReference type="Pfam" id="PF00072">
    <property type="entry name" value="Response_reg"/>
    <property type="match status" value="1"/>
</dbReference>
<dbReference type="InterPro" id="IPR036641">
    <property type="entry name" value="HPT_dom_sf"/>
</dbReference>
<dbReference type="InterPro" id="IPR036890">
    <property type="entry name" value="HATPase_C_sf"/>
</dbReference>
<evidence type="ECO:0000259" key="16">
    <source>
        <dbReference type="PROSITE" id="PS50110"/>
    </source>
</evidence>
<keyword evidence="10" id="KW-0547">Nucleotide-binding</keyword>
<keyword evidence="10" id="KW-0067">ATP-binding</keyword>
<dbReference type="PRINTS" id="PR00344">
    <property type="entry name" value="BCTRLSENSOR"/>
</dbReference>
<feature type="modified residue" description="Phosphohistidine" evidence="13">
    <location>
        <position position="446"/>
    </location>
</feature>
<reference evidence="18 19" key="1">
    <citation type="journal article" date="2014" name="Genome Announc.">
        <title>Draft Genome Sequence of Cytophaga fermentans JCM 21142T, a Facultative Anaerobe Isolated from Marine Mud.</title>
        <authorList>
            <person name="Starns D."/>
            <person name="Oshima K."/>
            <person name="Suda W."/>
            <person name="Iino T."/>
            <person name="Yuki M."/>
            <person name="Inoue J."/>
            <person name="Kitamura K."/>
            <person name="Iida T."/>
            <person name="Darby A."/>
            <person name="Hattori M."/>
            <person name="Ohkuma M."/>
        </authorList>
    </citation>
    <scope>NUCLEOTIDE SEQUENCE [LARGE SCALE GENOMIC DNA]</scope>
    <source>
        <strain evidence="18 19">JCM 21142</strain>
    </source>
</reference>
<dbReference type="GO" id="GO:0009927">
    <property type="term" value="F:histidine phosphotransfer kinase activity"/>
    <property type="evidence" value="ECO:0007669"/>
    <property type="project" value="TreeGrafter"/>
</dbReference>
<dbReference type="Pfam" id="PF00512">
    <property type="entry name" value="HisKA"/>
    <property type="match status" value="1"/>
</dbReference>
<keyword evidence="9" id="KW-0418">Kinase</keyword>
<dbReference type="InterPro" id="IPR036097">
    <property type="entry name" value="HisK_dim/P_sf"/>
</dbReference>
<evidence type="ECO:0000256" key="12">
    <source>
        <dbReference type="ARBA" id="ARBA00023136"/>
    </source>
</evidence>
<gene>
    <name evidence="18" type="ORF">JCM21142_52196</name>
</gene>
<dbReference type="AlphaFoldDB" id="W7YM92"/>
<dbReference type="SMART" id="SM00448">
    <property type="entry name" value="REC"/>
    <property type="match status" value="1"/>
</dbReference>
<evidence type="ECO:0000259" key="17">
    <source>
        <dbReference type="PROSITE" id="PS50894"/>
    </source>
</evidence>
<evidence type="ECO:0000256" key="13">
    <source>
        <dbReference type="PROSITE-ProRule" id="PRU00110"/>
    </source>
</evidence>
<dbReference type="InterPro" id="IPR001789">
    <property type="entry name" value="Sig_transdc_resp-reg_receiver"/>
</dbReference>
<dbReference type="InterPro" id="IPR005467">
    <property type="entry name" value="His_kinase_dom"/>
</dbReference>
<dbReference type="Gene3D" id="3.40.50.2300">
    <property type="match status" value="1"/>
</dbReference>
<dbReference type="RefSeq" id="WP_152541759.1">
    <property type="nucleotide sequence ID" value="NZ_BAMD01000025.1"/>
</dbReference>
<keyword evidence="7" id="KW-0808">Transferase</keyword>
<evidence type="ECO:0000313" key="19">
    <source>
        <dbReference type="Proteomes" id="UP000019402"/>
    </source>
</evidence>
<dbReference type="Gene3D" id="3.30.565.10">
    <property type="entry name" value="Histidine kinase-like ATPase, C-terminal domain"/>
    <property type="match status" value="1"/>
</dbReference>
<dbReference type="SUPFAM" id="SSF55874">
    <property type="entry name" value="ATPase domain of HSP90 chaperone/DNA topoisomerase II/histidine kinase"/>
    <property type="match status" value="1"/>
</dbReference>
<dbReference type="eggNOG" id="COG2205">
    <property type="taxonomic scope" value="Bacteria"/>
</dbReference>
<evidence type="ECO:0000256" key="6">
    <source>
        <dbReference type="ARBA" id="ARBA00022553"/>
    </source>
</evidence>
<sequence length="503" mass="57662">MCQGEVDRLLKVKEQFVAHMSHEIRTPLTSIIGFSEQLSAMVKEKEELQVSERILLSAEHLNGLINNVLDSSMLESGNIAFYKDTIDAKVLMEEIFQLFELKARKINLSLSYQIDPDLLAFESDHLRLKQVLINLIGNALKFTPQGSIFYDIHIKKDKLVFTVKDTGIGIPKDKQKSIFKMFNQVNISLSRKYSGTGLGLSISRQIIEAMGGSIQVESKQHEGSTFKFDIPYVKCDAVPVNTMVAVEYLFRDKKIMAVDDDEMICQLIDRILHDRVGHLDVISSSEPAMKAIEQNDYDLFMIDLHMPKVDGLQLLKLIRDEKKMDTPVLFLTADMVNSELKEVIKNEHIWVMSKPFTQKQIMEKLAEIFNIEIGCVEDAEMRVSHGDEANALFSLEEVKSFTGSDEDFLHSVIRIFIENSDQGILDMKNALLNEADFYHTVSERAHKLLTGFRQFKIQQGVDKLSLLEKTRDRKLAKKMVKLKVEEMETFWNEVKKALQQYLQ</sequence>
<evidence type="ECO:0000256" key="5">
    <source>
        <dbReference type="ARBA" id="ARBA00022519"/>
    </source>
</evidence>
<dbReference type="SMART" id="SM00387">
    <property type="entry name" value="HATPase_c"/>
    <property type="match status" value="1"/>
</dbReference>
<feature type="modified residue" description="4-aspartylphosphate" evidence="14">
    <location>
        <position position="303"/>
    </location>
</feature>
<organism evidence="18 19">
    <name type="scientific">Saccharicrinis fermentans DSM 9555 = JCM 21142</name>
    <dbReference type="NCBI Taxonomy" id="869213"/>
    <lineage>
        <taxon>Bacteria</taxon>
        <taxon>Pseudomonadati</taxon>
        <taxon>Bacteroidota</taxon>
        <taxon>Bacteroidia</taxon>
        <taxon>Marinilabiliales</taxon>
        <taxon>Marinilabiliaceae</taxon>
        <taxon>Saccharicrinis</taxon>
    </lineage>
</organism>
<dbReference type="PROSITE" id="PS50109">
    <property type="entry name" value="HIS_KIN"/>
    <property type="match status" value="1"/>
</dbReference>
<keyword evidence="6 14" id="KW-0597">Phosphoprotein</keyword>
<feature type="domain" description="Response regulatory" evidence="16">
    <location>
        <begin position="254"/>
        <end position="369"/>
    </location>
</feature>
<name>W7YM92_9BACT</name>
<dbReference type="InterPro" id="IPR003594">
    <property type="entry name" value="HATPase_dom"/>
</dbReference>
<dbReference type="CDD" id="cd00082">
    <property type="entry name" value="HisKA"/>
    <property type="match status" value="1"/>
</dbReference>
<dbReference type="Proteomes" id="UP000019402">
    <property type="component" value="Unassembled WGS sequence"/>
</dbReference>
<evidence type="ECO:0000256" key="11">
    <source>
        <dbReference type="ARBA" id="ARBA00022989"/>
    </source>
</evidence>
<keyword evidence="12" id="KW-0472">Membrane</keyword>
<evidence type="ECO:0000256" key="7">
    <source>
        <dbReference type="ARBA" id="ARBA00022679"/>
    </source>
</evidence>
<dbReference type="OrthoDB" id="1046984at2"/>
<dbReference type="PROSITE" id="PS50894">
    <property type="entry name" value="HPT"/>
    <property type="match status" value="1"/>
</dbReference>
<dbReference type="Pfam" id="PF02518">
    <property type="entry name" value="HATPase_c"/>
    <property type="match status" value="1"/>
</dbReference>
<evidence type="ECO:0000256" key="8">
    <source>
        <dbReference type="ARBA" id="ARBA00022692"/>
    </source>
</evidence>
<dbReference type="Gene3D" id="1.10.287.130">
    <property type="match status" value="1"/>
</dbReference>
<dbReference type="PANTHER" id="PTHR43047">
    <property type="entry name" value="TWO-COMPONENT HISTIDINE PROTEIN KINASE"/>
    <property type="match status" value="1"/>
</dbReference>
<evidence type="ECO:0000313" key="18">
    <source>
        <dbReference type="EMBL" id="GAF03519.1"/>
    </source>
</evidence>
<dbReference type="STRING" id="869213.GCA_000517085_03649"/>
<accession>W7YM92</accession>
<dbReference type="GO" id="GO:0005886">
    <property type="term" value="C:plasma membrane"/>
    <property type="evidence" value="ECO:0007669"/>
    <property type="project" value="UniProtKB-SubCell"/>
</dbReference>
<dbReference type="FunFam" id="3.30.565.10:FF:000010">
    <property type="entry name" value="Sensor histidine kinase RcsC"/>
    <property type="match status" value="1"/>
</dbReference>
<keyword evidence="19" id="KW-1185">Reference proteome</keyword>
<dbReference type="PROSITE" id="PS50110">
    <property type="entry name" value="RESPONSE_REGULATORY"/>
    <property type="match status" value="1"/>
</dbReference>
<dbReference type="CDD" id="cd16922">
    <property type="entry name" value="HATPase_EvgS-ArcB-TorS-like"/>
    <property type="match status" value="1"/>
</dbReference>
<dbReference type="SUPFAM" id="SSF47226">
    <property type="entry name" value="Histidine-containing phosphotransfer domain, HPT domain"/>
    <property type="match status" value="1"/>
</dbReference>
<dbReference type="InterPro" id="IPR003661">
    <property type="entry name" value="HisK_dim/P_dom"/>
</dbReference>
<evidence type="ECO:0000256" key="2">
    <source>
        <dbReference type="ARBA" id="ARBA00004429"/>
    </source>
</evidence>
<comment type="catalytic activity">
    <reaction evidence="1">
        <text>ATP + protein L-histidine = ADP + protein N-phospho-L-histidine.</text>
        <dbReference type="EC" id="2.7.13.3"/>
    </reaction>
</comment>
<evidence type="ECO:0000256" key="4">
    <source>
        <dbReference type="ARBA" id="ARBA00022475"/>
    </source>
</evidence>
<dbReference type="EMBL" id="BAMD01000025">
    <property type="protein sequence ID" value="GAF03519.1"/>
    <property type="molecule type" value="Genomic_DNA"/>
</dbReference>
<dbReference type="SUPFAM" id="SSF47384">
    <property type="entry name" value="Homodimeric domain of signal transducing histidine kinase"/>
    <property type="match status" value="1"/>
</dbReference>
<dbReference type="GO" id="GO:0000155">
    <property type="term" value="F:phosphorelay sensor kinase activity"/>
    <property type="evidence" value="ECO:0007669"/>
    <property type="project" value="InterPro"/>
</dbReference>
<dbReference type="SMART" id="SM00388">
    <property type="entry name" value="HisKA"/>
    <property type="match status" value="1"/>
</dbReference>
<evidence type="ECO:0000256" key="9">
    <source>
        <dbReference type="ARBA" id="ARBA00022777"/>
    </source>
</evidence>
<feature type="domain" description="HPt" evidence="17">
    <location>
        <begin position="405"/>
        <end position="501"/>
    </location>
</feature>
<proteinExistence type="predicted"/>
<keyword evidence="5" id="KW-0997">Cell inner membrane</keyword>
<evidence type="ECO:0000256" key="1">
    <source>
        <dbReference type="ARBA" id="ARBA00000085"/>
    </source>
</evidence>
<dbReference type="SUPFAM" id="SSF52172">
    <property type="entry name" value="CheY-like"/>
    <property type="match status" value="1"/>
</dbReference>
<dbReference type="EC" id="2.7.13.3" evidence="3"/>
<keyword evidence="4" id="KW-1003">Cell membrane</keyword>
<feature type="domain" description="Histidine kinase" evidence="15">
    <location>
        <begin position="19"/>
        <end position="234"/>
    </location>
</feature>
<evidence type="ECO:0000256" key="10">
    <source>
        <dbReference type="ARBA" id="ARBA00022840"/>
    </source>
</evidence>
<comment type="caution">
    <text evidence="18">The sequence shown here is derived from an EMBL/GenBank/DDBJ whole genome shotgun (WGS) entry which is preliminary data.</text>
</comment>
<dbReference type="PANTHER" id="PTHR43047:SF72">
    <property type="entry name" value="OSMOSENSING HISTIDINE PROTEIN KINASE SLN1"/>
    <property type="match status" value="1"/>
</dbReference>
<evidence type="ECO:0000256" key="3">
    <source>
        <dbReference type="ARBA" id="ARBA00012438"/>
    </source>
</evidence>
<dbReference type="InterPro" id="IPR011006">
    <property type="entry name" value="CheY-like_superfamily"/>
</dbReference>
<dbReference type="CDD" id="cd17546">
    <property type="entry name" value="REC_hyHK_CKI1_RcsC-like"/>
    <property type="match status" value="1"/>
</dbReference>
<comment type="subcellular location">
    <subcellularLocation>
        <location evidence="2">Cell inner membrane</location>
        <topology evidence="2">Multi-pass membrane protein</topology>
    </subcellularLocation>
</comment>